<evidence type="ECO:0000256" key="2">
    <source>
        <dbReference type="ARBA" id="ARBA00002280"/>
    </source>
</evidence>
<feature type="active site" evidence="9 11">
    <location>
        <position position="141"/>
    </location>
</feature>
<dbReference type="CDD" id="cd00501">
    <property type="entry name" value="Peptidase_C15"/>
    <property type="match status" value="1"/>
</dbReference>
<dbReference type="PROSITE" id="PS01333">
    <property type="entry name" value="PYRASE_GLU"/>
    <property type="match status" value="1"/>
</dbReference>
<evidence type="ECO:0000256" key="11">
    <source>
        <dbReference type="PROSITE-ProRule" id="PRU10077"/>
    </source>
</evidence>
<dbReference type="STRING" id="263852.SAMN02745116_00675"/>
<keyword evidence="13" id="KW-1185">Reference proteome</keyword>
<dbReference type="NCBIfam" id="TIGR00504">
    <property type="entry name" value="pyro_pdase"/>
    <property type="match status" value="1"/>
</dbReference>
<dbReference type="InterPro" id="IPR000816">
    <property type="entry name" value="Peptidase_C15"/>
</dbReference>
<evidence type="ECO:0000256" key="5">
    <source>
        <dbReference type="ARBA" id="ARBA00022490"/>
    </source>
</evidence>
<dbReference type="InterPro" id="IPR033693">
    <property type="entry name" value="PGPEP1_Glu_AS"/>
</dbReference>
<comment type="similarity">
    <text evidence="4 9">Belongs to the peptidase C15 family.</text>
</comment>
<evidence type="ECO:0000256" key="7">
    <source>
        <dbReference type="ARBA" id="ARBA00022801"/>
    </source>
</evidence>
<dbReference type="SUPFAM" id="SSF53182">
    <property type="entry name" value="Pyrrolidone carboxyl peptidase (pyroglutamate aminopeptidase)"/>
    <property type="match status" value="1"/>
</dbReference>
<evidence type="ECO:0000256" key="1">
    <source>
        <dbReference type="ARBA" id="ARBA00001770"/>
    </source>
</evidence>
<dbReference type="PRINTS" id="PR00706">
    <property type="entry name" value="PYROGLUPTASE"/>
</dbReference>
<gene>
    <name evidence="9" type="primary">pcp</name>
    <name evidence="12" type="ORF">SAMN02745116_00675</name>
</gene>
<evidence type="ECO:0000313" key="13">
    <source>
        <dbReference type="Proteomes" id="UP000190328"/>
    </source>
</evidence>
<evidence type="ECO:0000313" key="12">
    <source>
        <dbReference type="EMBL" id="SJZ54586.1"/>
    </source>
</evidence>
<keyword evidence="7 9" id="KW-0378">Hydrolase</keyword>
<dbReference type="OrthoDB" id="9779738at2"/>
<reference evidence="12 13" key="1">
    <citation type="submission" date="2017-02" db="EMBL/GenBank/DDBJ databases">
        <authorList>
            <person name="Peterson S.W."/>
        </authorList>
    </citation>
    <scope>NUCLEOTIDE SEQUENCE [LARGE SCALE GENOMIC DNA]</scope>
    <source>
        <strain evidence="12 13">ATCC BAA-1030</strain>
    </source>
</reference>
<keyword evidence="5 9" id="KW-0963">Cytoplasm</keyword>
<protein>
    <recommendedName>
        <fullName evidence="9">Pyrrolidone-carboxylate peptidase</fullName>
        <ecNumber evidence="9">3.4.19.3</ecNumber>
    </recommendedName>
    <alternativeName>
        <fullName evidence="9">5-oxoprolyl-peptidase</fullName>
    </alternativeName>
    <alternativeName>
        <fullName evidence="9">Pyroglutamyl-peptidase I</fullName>
        <shortName evidence="9">PGP-I</shortName>
        <shortName evidence="9">Pyrase</shortName>
    </alternativeName>
</protein>
<feature type="active site" evidence="9">
    <location>
        <position position="165"/>
    </location>
</feature>
<proteinExistence type="inferred from homology"/>
<keyword evidence="6 9" id="KW-0645">Protease</keyword>
<evidence type="ECO:0000256" key="8">
    <source>
        <dbReference type="ARBA" id="ARBA00022807"/>
    </source>
</evidence>
<dbReference type="PROSITE" id="PS01334">
    <property type="entry name" value="PYRASE_CYS"/>
    <property type="match status" value="1"/>
</dbReference>
<comment type="subcellular location">
    <subcellularLocation>
        <location evidence="3 9">Cytoplasm</location>
    </subcellularLocation>
</comment>
<organism evidence="12 13">
    <name type="scientific">Pilibacter termitis</name>
    <dbReference type="NCBI Taxonomy" id="263852"/>
    <lineage>
        <taxon>Bacteria</taxon>
        <taxon>Bacillati</taxon>
        <taxon>Bacillota</taxon>
        <taxon>Bacilli</taxon>
        <taxon>Lactobacillales</taxon>
        <taxon>Enterococcaceae</taxon>
        <taxon>Pilibacter</taxon>
    </lineage>
</organism>
<dbReference type="Gene3D" id="3.40.630.20">
    <property type="entry name" value="Peptidase C15, pyroglutamyl peptidase I-like"/>
    <property type="match status" value="1"/>
</dbReference>
<dbReference type="AlphaFoldDB" id="A0A1T4LIZ5"/>
<dbReference type="RefSeq" id="WP_078806634.1">
    <property type="nucleotide sequence ID" value="NZ_FUXI01000006.1"/>
</dbReference>
<comment type="function">
    <text evidence="2 9">Removes 5-oxoproline from various penultimate amino acid residues except L-proline.</text>
</comment>
<dbReference type="Proteomes" id="UP000190328">
    <property type="component" value="Unassembled WGS sequence"/>
</dbReference>
<dbReference type="Pfam" id="PF01470">
    <property type="entry name" value="Peptidase_C15"/>
    <property type="match status" value="1"/>
</dbReference>
<dbReference type="InterPro" id="IPR033694">
    <property type="entry name" value="PGPEP1_Cys_AS"/>
</dbReference>
<evidence type="ECO:0000256" key="4">
    <source>
        <dbReference type="ARBA" id="ARBA00006641"/>
    </source>
</evidence>
<name>A0A1T4LIZ5_9ENTE</name>
<dbReference type="FunFam" id="3.40.630.20:FF:000001">
    <property type="entry name" value="Pyrrolidone-carboxylate peptidase"/>
    <property type="match status" value="1"/>
</dbReference>
<comment type="catalytic activity">
    <reaction evidence="1 9 10">
        <text>Release of an N-terminal pyroglutamyl group from a polypeptide, the second amino acid generally not being Pro.</text>
        <dbReference type="EC" id="3.4.19.3"/>
    </reaction>
</comment>
<dbReference type="InterPro" id="IPR016125">
    <property type="entry name" value="Peptidase_C15-like"/>
</dbReference>
<evidence type="ECO:0000256" key="3">
    <source>
        <dbReference type="ARBA" id="ARBA00004496"/>
    </source>
</evidence>
<dbReference type="GO" id="GO:0005829">
    <property type="term" value="C:cytosol"/>
    <property type="evidence" value="ECO:0007669"/>
    <property type="project" value="InterPro"/>
</dbReference>
<dbReference type="PANTHER" id="PTHR23402:SF1">
    <property type="entry name" value="PYROGLUTAMYL-PEPTIDASE I"/>
    <property type="match status" value="1"/>
</dbReference>
<accession>A0A1T4LIZ5</accession>
<dbReference type="InterPro" id="IPR029762">
    <property type="entry name" value="PGP-I_bact-type"/>
</dbReference>
<dbReference type="InterPro" id="IPR036440">
    <property type="entry name" value="Peptidase_C15-like_sf"/>
</dbReference>
<dbReference type="NCBIfam" id="NF009676">
    <property type="entry name" value="PRK13197.1"/>
    <property type="match status" value="1"/>
</dbReference>
<dbReference type="GO" id="GO:0016920">
    <property type="term" value="F:pyroglutamyl-peptidase activity"/>
    <property type="evidence" value="ECO:0007669"/>
    <property type="project" value="UniProtKB-UniRule"/>
</dbReference>
<feature type="active site" evidence="9 10">
    <location>
        <position position="78"/>
    </location>
</feature>
<dbReference type="GO" id="GO:0006508">
    <property type="term" value="P:proteolysis"/>
    <property type="evidence" value="ECO:0007669"/>
    <property type="project" value="UniProtKB-KW"/>
</dbReference>
<dbReference type="EMBL" id="FUXI01000006">
    <property type="protein sequence ID" value="SJZ54586.1"/>
    <property type="molecule type" value="Genomic_DNA"/>
</dbReference>
<evidence type="ECO:0000256" key="9">
    <source>
        <dbReference type="HAMAP-Rule" id="MF_00417"/>
    </source>
</evidence>
<comment type="subunit">
    <text evidence="9">Homotetramer.</text>
</comment>
<evidence type="ECO:0000256" key="10">
    <source>
        <dbReference type="PROSITE-ProRule" id="PRU10076"/>
    </source>
</evidence>
<dbReference type="HAMAP" id="MF_00417">
    <property type="entry name" value="Pyrrolid_peptidase"/>
    <property type="match status" value="1"/>
</dbReference>
<evidence type="ECO:0000256" key="6">
    <source>
        <dbReference type="ARBA" id="ARBA00022670"/>
    </source>
</evidence>
<keyword evidence="8 9" id="KW-0788">Thiol protease</keyword>
<dbReference type="PIRSF" id="PIRSF015592">
    <property type="entry name" value="Prld-crbxl_pptds"/>
    <property type="match status" value="1"/>
</dbReference>
<dbReference type="EC" id="3.4.19.3" evidence="9"/>
<sequence>MKVLITGFDPFGTEVINPSFEAVKHLPKKIANAEIIKLELPTVFQKSSEILKKEIQIHHPEIVICVGQAGGRASISLERVAINLAEARIPDNEGNQPVDKKIEIAGETAYFTNLPIKAMMKNIQQHSLPAEISYTAGTFVCNDIFYRLMYLINNDYPKIKGGFIHVPFSHEQVNGRENLPSMSLDDITRSLFYAIESAVTVKVDILENVGVTH</sequence>
<dbReference type="PANTHER" id="PTHR23402">
    <property type="entry name" value="PROTEASE FAMILY C15 PYROGLUTAMYL-PEPTIDASE I-RELATED"/>
    <property type="match status" value="1"/>
</dbReference>